<dbReference type="AlphaFoldDB" id="A0A3R6FEE1"/>
<keyword evidence="3" id="KW-1185">Reference proteome</keyword>
<dbReference type="EMBL" id="QRNO01000054">
    <property type="protein sequence ID" value="RHK48828.1"/>
    <property type="molecule type" value="Genomic_DNA"/>
</dbReference>
<dbReference type="Proteomes" id="UP000286598">
    <property type="component" value="Unassembled WGS sequence"/>
</dbReference>
<sequence>MKHILSTLILAALTTLPAFAGGKKEADGLVYYLPKTAVRVHVLVEKSVTTPGQLNEYSDLYFKTAAPQVTTTDYRIVGVTFSTTAMRDESQRHVIGIDKKHTVLSVDCDANGVLRAINTKAPAAKEEEPFRPAPKAKPFNPRDYMSQDILAAANQPKMAQLVAQEIYDVRDSRNLLSRGEADFMPKDGEQLRLMYEQLNRQERALMQLFQGTTTVDTTEYVVTLVPEKKAQRVMAFRFSKKFGLSTTDDLSGEPYYVDIAEENVTAEPPVVHEMAKKLKDELQLAVCLPGKIHLTLSNNDKKIARYEMWAAQFGKIEMLNGALFGKKLTSKILLDSATGAVTELTTEPLE</sequence>
<evidence type="ECO:0000256" key="1">
    <source>
        <dbReference type="SAM" id="SignalP"/>
    </source>
</evidence>
<evidence type="ECO:0000313" key="3">
    <source>
        <dbReference type="Proteomes" id="UP000286598"/>
    </source>
</evidence>
<dbReference type="InterPro" id="IPR032265">
    <property type="entry name" value="DUF4831"/>
</dbReference>
<feature type="chain" id="PRO_5018546231" evidence="1">
    <location>
        <begin position="21"/>
        <end position="350"/>
    </location>
</feature>
<dbReference type="Pfam" id="PF16115">
    <property type="entry name" value="DUF4831"/>
    <property type="match status" value="1"/>
</dbReference>
<proteinExistence type="predicted"/>
<accession>A0A3R6FEE1</accession>
<protein>
    <submittedName>
        <fullName evidence="2">DUF4831 family protein</fullName>
    </submittedName>
</protein>
<dbReference type="OrthoDB" id="1092380at2"/>
<comment type="caution">
    <text evidence="2">The sequence shown here is derived from an EMBL/GenBank/DDBJ whole genome shotgun (WGS) entry which is preliminary data.</text>
</comment>
<reference evidence="2 3" key="1">
    <citation type="submission" date="2018-08" db="EMBL/GenBank/DDBJ databases">
        <title>A genome reference for cultivated species of the human gut microbiota.</title>
        <authorList>
            <person name="Zou Y."/>
            <person name="Xue W."/>
            <person name="Luo G."/>
        </authorList>
    </citation>
    <scope>NUCLEOTIDE SEQUENCE [LARGE SCALE GENOMIC DNA]</scope>
    <source>
        <strain evidence="2 3">AF42-9</strain>
    </source>
</reference>
<organism evidence="2 3">
    <name type="scientific">Leyella stercorea</name>
    <dbReference type="NCBI Taxonomy" id="363265"/>
    <lineage>
        <taxon>Bacteria</taxon>
        <taxon>Pseudomonadati</taxon>
        <taxon>Bacteroidota</taxon>
        <taxon>Bacteroidia</taxon>
        <taxon>Bacteroidales</taxon>
        <taxon>Prevotellaceae</taxon>
        <taxon>Leyella</taxon>
    </lineage>
</organism>
<gene>
    <name evidence="2" type="ORF">DW060_09875</name>
</gene>
<keyword evidence="1" id="KW-0732">Signal</keyword>
<feature type="signal peptide" evidence="1">
    <location>
        <begin position="1"/>
        <end position="20"/>
    </location>
</feature>
<evidence type="ECO:0000313" key="2">
    <source>
        <dbReference type="EMBL" id="RHK48828.1"/>
    </source>
</evidence>
<name>A0A3R6FEE1_9BACT</name>